<dbReference type="EMBL" id="BMGP01000005">
    <property type="protein sequence ID" value="GGF32560.1"/>
    <property type="molecule type" value="Genomic_DNA"/>
</dbReference>
<gene>
    <name evidence="1" type="ORF">GCM10011399_27130</name>
</gene>
<dbReference type="Pfam" id="PF00702">
    <property type="entry name" value="Hydrolase"/>
    <property type="match status" value="1"/>
</dbReference>
<proteinExistence type="predicted"/>
<evidence type="ECO:0008006" key="3">
    <source>
        <dbReference type="Google" id="ProtNLM"/>
    </source>
</evidence>
<evidence type="ECO:0000313" key="1">
    <source>
        <dbReference type="EMBL" id="GGF32560.1"/>
    </source>
</evidence>
<dbReference type="Gene3D" id="1.10.150.240">
    <property type="entry name" value="Putative phosphatase, domain 2"/>
    <property type="match status" value="1"/>
</dbReference>
<dbReference type="PANTHER" id="PTHR18901:SF38">
    <property type="entry name" value="PSEUDOURIDINE-5'-PHOSPHATASE"/>
    <property type="match status" value="1"/>
</dbReference>
<dbReference type="InterPro" id="IPR023214">
    <property type="entry name" value="HAD_sf"/>
</dbReference>
<dbReference type="SFLD" id="SFLDG01129">
    <property type="entry name" value="C1.5:_HAD__Beta-PGM__Phosphata"/>
    <property type="match status" value="1"/>
</dbReference>
<dbReference type="SFLD" id="SFLDS00003">
    <property type="entry name" value="Haloacid_Dehalogenase"/>
    <property type="match status" value="1"/>
</dbReference>
<dbReference type="CDD" id="cd07505">
    <property type="entry name" value="HAD_BPGM-like"/>
    <property type="match status" value="1"/>
</dbReference>
<comment type="caution">
    <text evidence="1">The sequence shown here is derived from an EMBL/GenBank/DDBJ whole genome shotgun (WGS) entry which is preliminary data.</text>
</comment>
<dbReference type="Proteomes" id="UP000598775">
    <property type="component" value="Unassembled WGS sequence"/>
</dbReference>
<dbReference type="InterPro" id="IPR006439">
    <property type="entry name" value="HAD-SF_hydro_IA"/>
</dbReference>
<reference evidence="1 2" key="1">
    <citation type="journal article" date="2014" name="Int. J. Syst. Evol. Microbiol.">
        <title>Complete genome sequence of Corynebacterium casei LMG S-19264T (=DSM 44701T), isolated from a smear-ripened cheese.</title>
        <authorList>
            <consortium name="US DOE Joint Genome Institute (JGI-PGF)"/>
            <person name="Walter F."/>
            <person name="Albersmeier A."/>
            <person name="Kalinowski J."/>
            <person name="Ruckert C."/>
        </authorList>
    </citation>
    <scope>NUCLEOTIDE SEQUENCE [LARGE SCALE GENOMIC DNA]</scope>
    <source>
        <strain evidence="1 2">CGMCC 1.12976</strain>
    </source>
</reference>
<dbReference type="AlphaFoldDB" id="A0A917B9V8"/>
<protein>
    <recommendedName>
        <fullName evidence="3">HAD family phosphatase</fullName>
    </recommendedName>
</protein>
<sequence length="281" mass="29157">MPVGWHPVTELYPAAVLWDLDGTLVDTEPYWMSAQTALIESYGGTWSHEEALDLVGSGLWRTAQTMQRHGVAMSEDAIVSLLSDQVMQQISVKVPWRPGARELLRAIREAGIPTALVTMSIGRMAEHVRSFIDFDAFDVVVSGDSVTNAKPNPEAYLLAAATLGVDPRQCVAIEDSTTGVASAAAAGVVTIGVPHMLSLADSPADALWPTLDGRGVADLVATFGEFAAQHATRARLSVEDALSSAAASADPMAAAVGATAIATAVSTAAAATPATTESATS</sequence>
<dbReference type="InterPro" id="IPR023198">
    <property type="entry name" value="PGP-like_dom2"/>
</dbReference>
<accession>A0A917B9V8</accession>
<name>A0A917B9V8_9MICO</name>
<dbReference type="Gene3D" id="3.40.50.1000">
    <property type="entry name" value="HAD superfamily/HAD-like"/>
    <property type="match status" value="1"/>
</dbReference>
<dbReference type="PRINTS" id="PR00413">
    <property type="entry name" value="HADHALOGNASE"/>
</dbReference>
<evidence type="ECO:0000313" key="2">
    <source>
        <dbReference type="Proteomes" id="UP000598775"/>
    </source>
</evidence>
<dbReference type="NCBIfam" id="TIGR01509">
    <property type="entry name" value="HAD-SF-IA-v3"/>
    <property type="match status" value="1"/>
</dbReference>
<dbReference type="InterPro" id="IPR036412">
    <property type="entry name" value="HAD-like_sf"/>
</dbReference>
<dbReference type="PANTHER" id="PTHR18901">
    <property type="entry name" value="2-DEOXYGLUCOSE-6-PHOSPHATE PHOSPHATASE 2"/>
    <property type="match status" value="1"/>
</dbReference>
<dbReference type="SUPFAM" id="SSF56784">
    <property type="entry name" value="HAD-like"/>
    <property type="match status" value="1"/>
</dbReference>
<organism evidence="1 2">
    <name type="scientific">Subtercola lobariae</name>
    <dbReference type="NCBI Taxonomy" id="1588641"/>
    <lineage>
        <taxon>Bacteria</taxon>
        <taxon>Bacillati</taxon>
        <taxon>Actinomycetota</taxon>
        <taxon>Actinomycetes</taxon>
        <taxon>Micrococcales</taxon>
        <taxon>Microbacteriaceae</taxon>
        <taxon>Subtercola</taxon>
    </lineage>
</organism>
<keyword evidence="2" id="KW-1185">Reference proteome</keyword>